<feature type="compositionally biased region" description="Basic and acidic residues" evidence="2">
    <location>
        <begin position="54"/>
        <end position="68"/>
    </location>
</feature>
<dbReference type="EMBL" id="VDEP01000441">
    <property type="protein sequence ID" value="KAA1081689.1"/>
    <property type="molecule type" value="Genomic_DNA"/>
</dbReference>
<protein>
    <recommendedName>
        <fullName evidence="7">ATPase inhibitor, mitochondrial</fullName>
    </recommendedName>
</protein>
<dbReference type="EMBL" id="VSWC01000183">
    <property type="protein sequence ID" value="KAA1068786.1"/>
    <property type="molecule type" value="Genomic_DNA"/>
</dbReference>
<reference evidence="5 6" key="1">
    <citation type="submission" date="2019-05" db="EMBL/GenBank/DDBJ databases">
        <title>Emergence of the Ug99 lineage of the wheat stem rust pathogen through somatic hybridization.</title>
        <authorList>
            <person name="Li F."/>
            <person name="Upadhyaya N.M."/>
            <person name="Sperschneider J."/>
            <person name="Matny O."/>
            <person name="Nguyen-Phuc H."/>
            <person name="Mago R."/>
            <person name="Raley C."/>
            <person name="Miller M.E."/>
            <person name="Silverstein K.A.T."/>
            <person name="Henningsen E."/>
            <person name="Hirsch C.D."/>
            <person name="Visser B."/>
            <person name="Pretorius Z.A."/>
            <person name="Steffenson B.J."/>
            <person name="Schwessinger B."/>
            <person name="Dodds P.N."/>
            <person name="Figueroa M."/>
        </authorList>
    </citation>
    <scope>NUCLEOTIDE SEQUENCE [LARGE SCALE GENOMIC DNA]</scope>
    <source>
        <strain evidence="3">21-0</strain>
        <strain evidence="4 6">Ug99</strain>
    </source>
</reference>
<evidence type="ECO:0000313" key="6">
    <source>
        <dbReference type="Proteomes" id="UP000325313"/>
    </source>
</evidence>
<dbReference type="OrthoDB" id="2496785at2759"/>
<comment type="caution">
    <text evidence="4">The sequence shown here is derived from an EMBL/GenBank/DDBJ whole genome shotgun (WGS) entry which is preliminary data.</text>
</comment>
<feature type="coiled-coil region" evidence="1">
    <location>
        <begin position="68"/>
        <end position="95"/>
    </location>
</feature>
<organism evidence="4 6">
    <name type="scientific">Puccinia graminis f. sp. tritici</name>
    <dbReference type="NCBI Taxonomy" id="56615"/>
    <lineage>
        <taxon>Eukaryota</taxon>
        <taxon>Fungi</taxon>
        <taxon>Dikarya</taxon>
        <taxon>Basidiomycota</taxon>
        <taxon>Pucciniomycotina</taxon>
        <taxon>Pucciniomycetes</taxon>
        <taxon>Pucciniales</taxon>
        <taxon>Pucciniaceae</taxon>
        <taxon>Puccinia</taxon>
    </lineage>
</organism>
<name>A0A5B0N0S8_PUCGR</name>
<gene>
    <name evidence="3" type="ORF">PGT21_001948</name>
    <name evidence="4" type="ORF">PGTUg99_028320</name>
</gene>
<feature type="region of interest" description="Disordered" evidence="2">
    <location>
        <begin position="35"/>
        <end position="68"/>
    </location>
</feature>
<dbReference type="Proteomes" id="UP000325313">
    <property type="component" value="Unassembled WGS sequence"/>
</dbReference>
<evidence type="ECO:0000313" key="4">
    <source>
        <dbReference type="EMBL" id="KAA1081689.1"/>
    </source>
</evidence>
<accession>A0A5B0N0S8</accession>
<evidence type="ECO:0008006" key="7">
    <source>
        <dbReference type="Google" id="ProtNLM"/>
    </source>
</evidence>
<evidence type="ECO:0000313" key="3">
    <source>
        <dbReference type="EMBL" id="KAA1068786.1"/>
    </source>
</evidence>
<keyword evidence="5" id="KW-1185">Reference proteome</keyword>
<dbReference type="Proteomes" id="UP000324748">
    <property type="component" value="Unassembled WGS sequence"/>
</dbReference>
<proteinExistence type="predicted"/>
<evidence type="ECO:0000313" key="5">
    <source>
        <dbReference type="Proteomes" id="UP000324748"/>
    </source>
</evidence>
<keyword evidence="1" id="KW-0175">Coiled coil</keyword>
<dbReference type="Gene3D" id="1.20.5.500">
    <property type="entry name" value="Single helix bin"/>
    <property type="match status" value="1"/>
</dbReference>
<evidence type="ECO:0000256" key="1">
    <source>
        <dbReference type="SAM" id="Coils"/>
    </source>
</evidence>
<dbReference type="AlphaFoldDB" id="A0A5B0N0S8"/>
<evidence type="ECO:0000256" key="2">
    <source>
        <dbReference type="SAM" id="MobiDB-lite"/>
    </source>
</evidence>
<dbReference type="OMA" id="QFSTHVN"/>
<sequence length="100" mass="11436">MSPSNSIKSQAMLLALIRHRSSGFSYPCGQKQFNTHANPVFRPDNAVPSTDAKGFQKRERSEEGRYAREKEVAEIKELRDQLAKHQAKIEQLENHVKSKK</sequence>